<name>A0A074KWL7_9BACT</name>
<dbReference type="Pfam" id="PF20507">
    <property type="entry name" value="DUF6733"/>
    <property type="match status" value="1"/>
</dbReference>
<dbReference type="InterPro" id="IPR046620">
    <property type="entry name" value="DUF6733"/>
</dbReference>
<feature type="signal peptide" evidence="1">
    <location>
        <begin position="1"/>
        <end position="29"/>
    </location>
</feature>
<evidence type="ECO:0000256" key="1">
    <source>
        <dbReference type="SAM" id="SignalP"/>
    </source>
</evidence>
<feature type="chain" id="PRO_5001697092" evidence="1">
    <location>
        <begin position="30"/>
        <end position="253"/>
    </location>
</feature>
<protein>
    <submittedName>
        <fullName evidence="2">Uncharacterized protein</fullName>
    </submittedName>
</protein>
<comment type="caution">
    <text evidence="2">The sequence shown here is derived from an EMBL/GenBank/DDBJ whole genome shotgun (WGS) entry which is preliminary data.</text>
</comment>
<gene>
    <name evidence="2" type="ORF">EL17_13440</name>
</gene>
<evidence type="ECO:0000313" key="3">
    <source>
        <dbReference type="Proteomes" id="UP000027821"/>
    </source>
</evidence>
<evidence type="ECO:0000313" key="2">
    <source>
        <dbReference type="EMBL" id="KEO73344.1"/>
    </source>
</evidence>
<keyword evidence="3" id="KW-1185">Reference proteome</keyword>
<dbReference type="EMBL" id="JMIH01000022">
    <property type="protein sequence ID" value="KEO73344.1"/>
    <property type="molecule type" value="Genomic_DNA"/>
</dbReference>
<dbReference type="OrthoDB" id="9771670at2"/>
<accession>A0A074KWL7</accession>
<dbReference type="eggNOG" id="ENOG5032VIB">
    <property type="taxonomic scope" value="Bacteria"/>
</dbReference>
<keyword evidence="1" id="KW-0732">Signal</keyword>
<dbReference type="RefSeq" id="WP_035075232.1">
    <property type="nucleotide sequence ID" value="NZ_JMIH01000022.1"/>
</dbReference>
<dbReference type="Proteomes" id="UP000027821">
    <property type="component" value="Unassembled WGS sequence"/>
</dbReference>
<organism evidence="2 3">
    <name type="scientific">Anditalea andensis</name>
    <dbReference type="NCBI Taxonomy" id="1048983"/>
    <lineage>
        <taxon>Bacteria</taxon>
        <taxon>Pseudomonadati</taxon>
        <taxon>Bacteroidota</taxon>
        <taxon>Cytophagia</taxon>
        <taxon>Cytophagales</taxon>
        <taxon>Cytophagaceae</taxon>
        <taxon>Anditalea</taxon>
    </lineage>
</organism>
<reference evidence="2 3" key="1">
    <citation type="submission" date="2014-04" db="EMBL/GenBank/DDBJ databases">
        <title>Characterization and application of a salt tolerant electro-active bacterium.</title>
        <authorList>
            <person name="Yang L."/>
            <person name="Wei S."/>
            <person name="Tay Q.X.M."/>
        </authorList>
    </citation>
    <scope>NUCLEOTIDE SEQUENCE [LARGE SCALE GENOMIC DNA]</scope>
    <source>
        <strain evidence="2 3">LY1</strain>
    </source>
</reference>
<proteinExistence type="predicted"/>
<sequence>MMHTFTFFTKKTFWLSILVLVLGAVPSWAQDDDRFSFDVTLNSDQFFGFYPFVTGSYRLSDEVDFTFYGILWSGGRGGVQGDGGGGWGNWTEFGIGVGFNPAPGLSISPQIGILGGNLLSSGSTGPSVLGDGIVPNLTIGLDQAVVEGEIYAGFYAPLRDMTTVPTQTTLSFLHYWANFGFKATNFLSFGAHYEHLINTGGSNISESTDTYQWLGPYIQFTKPTGGPFARFSFGTDLVEGNDSFFKLTTGFSF</sequence>
<dbReference type="AlphaFoldDB" id="A0A074KWL7"/>